<dbReference type="Proteomes" id="UP000823775">
    <property type="component" value="Unassembled WGS sequence"/>
</dbReference>
<gene>
    <name evidence="1" type="ORF">HAX54_036007</name>
</gene>
<keyword evidence="2" id="KW-1185">Reference proteome</keyword>
<comment type="caution">
    <text evidence="1">The sequence shown here is derived from an EMBL/GenBank/DDBJ whole genome shotgun (WGS) entry which is preliminary data.</text>
</comment>
<evidence type="ECO:0000313" key="2">
    <source>
        <dbReference type="Proteomes" id="UP000823775"/>
    </source>
</evidence>
<protein>
    <submittedName>
        <fullName evidence="1">Uncharacterized protein</fullName>
    </submittedName>
</protein>
<sequence length="142" mass="16424">MVRPSKERPSMDSWIGDWKNGISRPRTIFSKDGPSLKDDISREKKNIKDGVLPEGWSENKPKGKRLIVRNRLKTYDEPLYLSSTKQISRSGTWQVMTTLMGHQLRDGSSFPSSRLNHWLKRMKVVTIMADFQAALPMCRMED</sequence>
<name>A0ABS8SGQ1_DATST</name>
<dbReference type="EMBL" id="JACEIK010000474">
    <property type="protein sequence ID" value="MCD7457734.1"/>
    <property type="molecule type" value="Genomic_DNA"/>
</dbReference>
<proteinExistence type="predicted"/>
<accession>A0ABS8SGQ1</accession>
<reference evidence="1 2" key="1">
    <citation type="journal article" date="2021" name="BMC Genomics">
        <title>Datura genome reveals duplications of psychoactive alkaloid biosynthetic genes and high mutation rate following tissue culture.</title>
        <authorList>
            <person name="Rajewski A."/>
            <person name="Carter-House D."/>
            <person name="Stajich J."/>
            <person name="Litt A."/>
        </authorList>
    </citation>
    <scope>NUCLEOTIDE SEQUENCE [LARGE SCALE GENOMIC DNA]</scope>
    <source>
        <strain evidence="1">AR-01</strain>
    </source>
</reference>
<evidence type="ECO:0000313" key="1">
    <source>
        <dbReference type="EMBL" id="MCD7457734.1"/>
    </source>
</evidence>
<organism evidence="1 2">
    <name type="scientific">Datura stramonium</name>
    <name type="common">Jimsonweed</name>
    <name type="synonym">Common thornapple</name>
    <dbReference type="NCBI Taxonomy" id="4076"/>
    <lineage>
        <taxon>Eukaryota</taxon>
        <taxon>Viridiplantae</taxon>
        <taxon>Streptophyta</taxon>
        <taxon>Embryophyta</taxon>
        <taxon>Tracheophyta</taxon>
        <taxon>Spermatophyta</taxon>
        <taxon>Magnoliopsida</taxon>
        <taxon>eudicotyledons</taxon>
        <taxon>Gunneridae</taxon>
        <taxon>Pentapetalae</taxon>
        <taxon>asterids</taxon>
        <taxon>lamiids</taxon>
        <taxon>Solanales</taxon>
        <taxon>Solanaceae</taxon>
        <taxon>Solanoideae</taxon>
        <taxon>Datureae</taxon>
        <taxon>Datura</taxon>
    </lineage>
</organism>